<dbReference type="RefSeq" id="WP_397079041.1">
    <property type="nucleotide sequence ID" value="NZ_JBITGY010000001.1"/>
</dbReference>
<gene>
    <name evidence="2" type="ORF">ACIBG2_05065</name>
</gene>
<name>A0ABW7YN50_9ACTN</name>
<keyword evidence="2" id="KW-0378">Hydrolase</keyword>
<keyword evidence="3" id="KW-1185">Reference proteome</keyword>
<protein>
    <submittedName>
        <fullName evidence="2">Uma2 family endonuclease</fullName>
    </submittedName>
</protein>
<proteinExistence type="predicted"/>
<dbReference type="SUPFAM" id="SSF52980">
    <property type="entry name" value="Restriction endonuclease-like"/>
    <property type="match status" value="1"/>
</dbReference>
<accession>A0ABW7YN50</accession>
<keyword evidence="2" id="KW-0255">Endonuclease</keyword>
<dbReference type="Gene3D" id="3.90.1570.10">
    <property type="entry name" value="tt1808, chain A"/>
    <property type="match status" value="1"/>
</dbReference>
<dbReference type="InterPro" id="IPR008538">
    <property type="entry name" value="Uma2"/>
</dbReference>
<evidence type="ECO:0000313" key="3">
    <source>
        <dbReference type="Proteomes" id="UP001612741"/>
    </source>
</evidence>
<dbReference type="InterPro" id="IPR011335">
    <property type="entry name" value="Restrct_endonuc-II-like"/>
</dbReference>
<reference evidence="2 3" key="1">
    <citation type="submission" date="2024-10" db="EMBL/GenBank/DDBJ databases">
        <title>The Natural Products Discovery Center: Release of the First 8490 Sequenced Strains for Exploring Actinobacteria Biosynthetic Diversity.</title>
        <authorList>
            <person name="Kalkreuter E."/>
            <person name="Kautsar S.A."/>
            <person name="Yang D."/>
            <person name="Bader C.D."/>
            <person name="Teijaro C.N."/>
            <person name="Fluegel L."/>
            <person name="Davis C.M."/>
            <person name="Simpson J.R."/>
            <person name="Lauterbach L."/>
            <person name="Steele A.D."/>
            <person name="Gui C."/>
            <person name="Meng S."/>
            <person name="Li G."/>
            <person name="Viehrig K."/>
            <person name="Ye F."/>
            <person name="Su P."/>
            <person name="Kiefer A.F."/>
            <person name="Nichols A."/>
            <person name="Cepeda A.J."/>
            <person name="Yan W."/>
            <person name="Fan B."/>
            <person name="Jiang Y."/>
            <person name="Adhikari A."/>
            <person name="Zheng C.-J."/>
            <person name="Schuster L."/>
            <person name="Cowan T.M."/>
            <person name="Smanski M.J."/>
            <person name="Chevrette M.G."/>
            <person name="De Carvalho L.P.S."/>
            <person name="Shen B."/>
        </authorList>
    </citation>
    <scope>NUCLEOTIDE SEQUENCE [LARGE SCALE GENOMIC DNA]</scope>
    <source>
        <strain evidence="2 3">NPDC050545</strain>
    </source>
</reference>
<organism evidence="2 3">
    <name type="scientific">Nonomuraea typhae</name>
    <dbReference type="NCBI Taxonomy" id="2603600"/>
    <lineage>
        <taxon>Bacteria</taxon>
        <taxon>Bacillati</taxon>
        <taxon>Actinomycetota</taxon>
        <taxon>Actinomycetes</taxon>
        <taxon>Streptosporangiales</taxon>
        <taxon>Streptosporangiaceae</taxon>
        <taxon>Nonomuraea</taxon>
    </lineage>
</organism>
<comment type="caution">
    <text evidence="2">The sequence shown here is derived from an EMBL/GenBank/DDBJ whole genome shotgun (WGS) entry which is preliminary data.</text>
</comment>
<sequence>MVATEHRPRVKPYTAPEDQLPTTVRELFDALPPLPGLRVEVIEGKVLVSPVGKPPHQAIAYELGVLLAPVIRKEKWQGYGGVNISIEGPRDILVPDFAIAPKNCALWGDSELRSSGVIMVVEVVSPGSVREDRKVKPRLYATGGIPIFLVIDPLERSTTLYSTILDNAYQVVNRQPLGQVIHLPAPVDFDLDTALLME</sequence>
<dbReference type="CDD" id="cd06260">
    <property type="entry name" value="DUF820-like"/>
    <property type="match status" value="1"/>
</dbReference>
<dbReference type="InterPro" id="IPR012296">
    <property type="entry name" value="Nuclease_put_TT1808"/>
</dbReference>
<dbReference type="EMBL" id="JBITGY010000001">
    <property type="protein sequence ID" value="MFI6496728.1"/>
    <property type="molecule type" value="Genomic_DNA"/>
</dbReference>
<dbReference type="GO" id="GO:0004519">
    <property type="term" value="F:endonuclease activity"/>
    <property type="evidence" value="ECO:0007669"/>
    <property type="project" value="UniProtKB-KW"/>
</dbReference>
<feature type="domain" description="Putative restriction endonuclease" evidence="1">
    <location>
        <begin position="26"/>
        <end position="191"/>
    </location>
</feature>
<dbReference type="PANTHER" id="PTHR35400:SF3">
    <property type="entry name" value="SLL1072 PROTEIN"/>
    <property type="match status" value="1"/>
</dbReference>
<evidence type="ECO:0000259" key="1">
    <source>
        <dbReference type="Pfam" id="PF05685"/>
    </source>
</evidence>
<dbReference type="PANTHER" id="PTHR35400">
    <property type="entry name" value="SLR1083 PROTEIN"/>
    <property type="match status" value="1"/>
</dbReference>
<dbReference type="Pfam" id="PF05685">
    <property type="entry name" value="Uma2"/>
    <property type="match status" value="1"/>
</dbReference>
<keyword evidence="2" id="KW-0540">Nuclease</keyword>
<evidence type="ECO:0000313" key="2">
    <source>
        <dbReference type="EMBL" id="MFI6496728.1"/>
    </source>
</evidence>
<dbReference type="Proteomes" id="UP001612741">
    <property type="component" value="Unassembled WGS sequence"/>
</dbReference>